<evidence type="ECO:0000256" key="7">
    <source>
        <dbReference type="ARBA" id="ARBA00023136"/>
    </source>
</evidence>
<dbReference type="Proteomes" id="UP001626550">
    <property type="component" value="Unassembled WGS sequence"/>
</dbReference>
<name>A0ABD2Q5K1_9PLAT</name>
<dbReference type="GO" id="GO:0034220">
    <property type="term" value="P:monoatomic ion transmembrane transport"/>
    <property type="evidence" value="ECO:0007669"/>
    <property type="project" value="UniProtKB-KW"/>
</dbReference>
<evidence type="ECO:0000256" key="3">
    <source>
        <dbReference type="ARBA" id="ARBA00022448"/>
    </source>
</evidence>
<dbReference type="InterPro" id="IPR059116">
    <property type="entry name" value="P2X_receptor"/>
</dbReference>
<dbReference type="Gene3D" id="2.60.490.10">
    <property type="entry name" value="atp-gated p2x4 ion channel domain"/>
    <property type="match status" value="1"/>
</dbReference>
<dbReference type="PANTHER" id="PTHR10125">
    <property type="entry name" value="P2X PURINOCEPTOR"/>
    <property type="match status" value="1"/>
</dbReference>
<keyword evidence="4 11" id="KW-0812">Transmembrane</keyword>
<feature type="transmembrane region" description="Helical" evidence="11">
    <location>
        <begin position="170"/>
        <end position="192"/>
    </location>
</feature>
<sequence>DDKSANQNSYKLKNISDYTVLIKNDIEFKEFLVRKRNIQPWATQKFISSCTYNKDHPEYRYCPIFKLSTIFKEAEVSDDLFTHGGVIGIFIKWDCNLDWHERYCNPVYSFERLDLNTTVVGSGFNFRFANYYTAKGVESRDLIKAVGIRFLFFVDGKAGKFHILPLTMNIGSSLALLGLAPFLCDLIVLNLLGSRQVYQNAKFETVSEPNERLKKSTSKQRENSSDKSLLRHGSRSSLPNDPTKKCTALPTVCKMISNNDSANNSLPRINPNM</sequence>
<organism evidence="12 13">
    <name type="scientific">Cichlidogyrus casuarinus</name>
    <dbReference type="NCBI Taxonomy" id="1844966"/>
    <lineage>
        <taxon>Eukaryota</taxon>
        <taxon>Metazoa</taxon>
        <taxon>Spiralia</taxon>
        <taxon>Lophotrochozoa</taxon>
        <taxon>Platyhelminthes</taxon>
        <taxon>Monogenea</taxon>
        <taxon>Monopisthocotylea</taxon>
        <taxon>Dactylogyridea</taxon>
        <taxon>Ancyrocephalidae</taxon>
        <taxon>Cichlidogyrus</taxon>
    </lineage>
</organism>
<evidence type="ECO:0000256" key="11">
    <source>
        <dbReference type="SAM" id="Phobius"/>
    </source>
</evidence>
<evidence type="ECO:0000256" key="2">
    <source>
        <dbReference type="ARBA" id="ARBA00009848"/>
    </source>
</evidence>
<dbReference type="GO" id="GO:0015267">
    <property type="term" value="F:channel activity"/>
    <property type="evidence" value="ECO:0007669"/>
    <property type="project" value="UniProtKB-ARBA"/>
</dbReference>
<keyword evidence="8" id="KW-1071">Ligand-gated ion channel</keyword>
<dbReference type="InterPro" id="IPR053792">
    <property type="entry name" value="P2X_RECEPTOR_CS"/>
</dbReference>
<gene>
    <name evidence="12" type="primary">P2RX4_1</name>
    <name evidence="12" type="ORF">Ciccas_006709</name>
</gene>
<keyword evidence="5 11" id="KW-1133">Transmembrane helix</keyword>
<reference evidence="12 13" key="1">
    <citation type="submission" date="2024-11" db="EMBL/GenBank/DDBJ databases">
        <title>Adaptive evolution of stress response genes in parasites aligns with host niche diversity.</title>
        <authorList>
            <person name="Hahn C."/>
            <person name="Resl P."/>
        </authorList>
    </citation>
    <scope>NUCLEOTIDE SEQUENCE [LARGE SCALE GENOMIC DNA]</scope>
    <source>
        <strain evidence="12">EGGRZ-B1_66</strain>
        <tissue evidence="12">Body</tissue>
    </source>
</reference>
<proteinExistence type="inferred from homology"/>
<dbReference type="Pfam" id="PF00864">
    <property type="entry name" value="P2X_receptor"/>
    <property type="match status" value="1"/>
</dbReference>
<keyword evidence="6" id="KW-0406">Ion transport</keyword>
<keyword evidence="9" id="KW-0407">Ion channel</keyword>
<feature type="compositionally biased region" description="Basic and acidic residues" evidence="10">
    <location>
        <begin position="209"/>
        <end position="229"/>
    </location>
</feature>
<dbReference type="PANTHER" id="PTHR10125:SF31">
    <property type="entry name" value="P2X RECEPTOR E"/>
    <property type="match status" value="1"/>
</dbReference>
<evidence type="ECO:0000256" key="5">
    <source>
        <dbReference type="ARBA" id="ARBA00022989"/>
    </source>
</evidence>
<keyword evidence="13" id="KW-1185">Reference proteome</keyword>
<dbReference type="PROSITE" id="PS01212">
    <property type="entry name" value="P2X_RECEPTOR"/>
    <property type="match status" value="1"/>
</dbReference>
<evidence type="ECO:0000256" key="9">
    <source>
        <dbReference type="ARBA" id="ARBA00023303"/>
    </source>
</evidence>
<keyword evidence="7 11" id="KW-0472">Membrane</keyword>
<evidence type="ECO:0000256" key="4">
    <source>
        <dbReference type="ARBA" id="ARBA00022692"/>
    </source>
</evidence>
<evidence type="ECO:0000256" key="6">
    <source>
        <dbReference type="ARBA" id="ARBA00023065"/>
    </source>
</evidence>
<evidence type="ECO:0000256" key="8">
    <source>
        <dbReference type="ARBA" id="ARBA00023286"/>
    </source>
</evidence>
<keyword evidence="12" id="KW-0675">Receptor</keyword>
<dbReference type="AlphaFoldDB" id="A0ABD2Q5K1"/>
<dbReference type="InterPro" id="IPR027309">
    <property type="entry name" value="P2X_extracellular_dom_sf"/>
</dbReference>
<feature type="non-terminal residue" evidence="12">
    <location>
        <position position="1"/>
    </location>
</feature>
<comment type="similarity">
    <text evidence="2">Belongs to the P2X receptor family.</text>
</comment>
<evidence type="ECO:0000256" key="1">
    <source>
        <dbReference type="ARBA" id="ARBA00004308"/>
    </source>
</evidence>
<evidence type="ECO:0000313" key="12">
    <source>
        <dbReference type="EMBL" id="KAL3314668.1"/>
    </source>
</evidence>
<dbReference type="GO" id="GO:0007165">
    <property type="term" value="P:signal transduction"/>
    <property type="evidence" value="ECO:0007669"/>
    <property type="project" value="UniProtKB-ARBA"/>
</dbReference>
<comment type="caution">
    <text evidence="12">The sequence shown here is derived from an EMBL/GenBank/DDBJ whole genome shotgun (WGS) entry which is preliminary data.</text>
</comment>
<feature type="region of interest" description="Disordered" evidence="10">
    <location>
        <begin position="208"/>
        <end position="245"/>
    </location>
</feature>
<evidence type="ECO:0000256" key="10">
    <source>
        <dbReference type="SAM" id="MobiDB-lite"/>
    </source>
</evidence>
<evidence type="ECO:0000313" key="13">
    <source>
        <dbReference type="Proteomes" id="UP001626550"/>
    </source>
</evidence>
<dbReference type="EMBL" id="JBJKFK010000936">
    <property type="protein sequence ID" value="KAL3314668.1"/>
    <property type="molecule type" value="Genomic_DNA"/>
</dbReference>
<dbReference type="GO" id="GO:0012505">
    <property type="term" value="C:endomembrane system"/>
    <property type="evidence" value="ECO:0007669"/>
    <property type="project" value="UniProtKB-SubCell"/>
</dbReference>
<keyword evidence="3" id="KW-0813">Transport</keyword>
<protein>
    <submittedName>
        <fullName evidence="12">Purinergic receptor P2X, ligand-gated ion channel</fullName>
    </submittedName>
</protein>
<accession>A0ABD2Q5K1</accession>
<comment type="subcellular location">
    <subcellularLocation>
        <location evidence="1">Endomembrane system</location>
    </subcellularLocation>
</comment>